<keyword evidence="2" id="KW-0812">Transmembrane</keyword>
<feature type="domain" description="Protein-glutamine gamma-glutamyltransferase-like C-terminal" evidence="3">
    <location>
        <begin position="233"/>
        <end position="300"/>
    </location>
</feature>
<feature type="region of interest" description="Disordered" evidence="1">
    <location>
        <begin position="34"/>
        <end position="70"/>
    </location>
</feature>
<keyword evidence="2" id="KW-1133">Transmembrane helix</keyword>
<feature type="compositionally biased region" description="Acidic residues" evidence="1">
    <location>
        <begin position="311"/>
        <end position="323"/>
    </location>
</feature>
<feature type="transmembrane region" description="Helical" evidence="2">
    <location>
        <begin position="80"/>
        <end position="99"/>
    </location>
</feature>
<evidence type="ECO:0000256" key="1">
    <source>
        <dbReference type="SAM" id="MobiDB-lite"/>
    </source>
</evidence>
<accession>A0ABD5X8K0</accession>
<reference evidence="4 5" key="1">
    <citation type="journal article" date="2014" name="Int. J. Syst. Evol. Microbiol.">
        <title>Complete genome sequence of Corynebacterium casei LMG S-19264T (=DSM 44701T), isolated from a smear-ripened cheese.</title>
        <authorList>
            <consortium name="US DOE Joint Genome Institute (JGI-PGF)"/>
            <person name="Walter F."/>
            <person name="Albersmeier A."/>
            <person name="Kalinowski J."/>
            <person name="Ruckert C."/>
        </authorList>
    </citation>
    <scope>NUCLEOTIDE SEQUENCE [LARGE SCALE GENOMIC DNA]</scope>
    <source>
        <strain evidence="4 5">CGMCC 4.7215</strain>
    </source>
</reference>
<name>A0ABD5X8K0_9EURY</name>
<feature type="compositionally biased region" description="Basic and acidic residues" evidence="1">
    <location>
        <begin position="289"/>
        <end position="309"/>
    </location>
</feature>
<dbReference type="EMBL" id="JBHSZQ010000004">
    <property type="protein sequence ID" value="MFC7125283.1"/>
    <property type="molecule type" value="Genomic_DNA"/>
</dbReference>
<dbReference type="RefSeq" id="WP_267636279.1">
    <property type="nucleotide sequence ID" value="NZ_JAODIY010000004.1"/>
</dbReference>
<dbReference type="Pfam" id="PF13559">
    <property type="entry name" value="DUF4129"/>
    <property type="match status" value="1"/>
</dbReference>
<dbReference type="AlphaFoldDB" id="A0ABD5X8K0"/>
<protein>
    <submittedName>
        <fullName evidence="4">DUF4129 domain-containing protein</fullName>
    </submittedName>
</protein>
<proteinExistence type="predicted"/>
<evidence type="ECO:0000259" key="3">
    <source>
        <dbReference type="Pfam" id="PF13559"/>
    </source>
</evidence>
<dbReference type="Proteomes" id="UP001596414">
    <property type="component" value="Unassembled WGS sequence"/>
</dbReference>
<dbReference type="InterPro" id="IPR025403">
    <property type="entry name" value="TgpA-like_C"/>
</dbReference>
<feature type="compositionally biased region" description="Low complexity" evidence="1">
    <location>
        <begin position="59"/>
        <end position="69"/>
    </location>
</feature>
<keyword evidence="2" id="KW-0472">Membrane</keyword>
<sequence length="323" mass="33712">MRDRLVPVAIALLCIVAVGIGAASLSQPADSNGGNGFFGDGDTAETNSTTGDSPPRSEAQSGQQQAAQGDTQCISGWDSTSLGVILLATVLALSALVGIHEGSVMAGIVVLPVLAIPAVLLMTGLFGFIGCAQPGQQATAAVQENGTVVQNGTSFNNAFGSGEGEGSLTSRLQIVGTFLVIVTVLLAGAFYVQRRDSDEVADDHPTQVSDIAAAAGEAADEIEHVSADTNGIYRAWAKMTEVLDVDHPETSTPQEFADAALAAGLNADDVQELTELFETTRYGTTSITSDHEKRAEDALRRIEREHAGPEESPDEDQEGEKWR</sequence>
<evidence type="ECO:0000313" key="4">
    <source>
        <dbReference type="EMBL" id="MFC7125283.1"/>
    </source>
</evidence>
<feature type="region of interest" description="Disordered" evidence="1">
    <location>
        <begin position="284"/>
        <end position="323"/>
    </location>
</feature>
<gene>
    <name evidence="4" type="ORF">ACFQJ7_04410</name>
</gene>
<feature type="transmembrane region" description="Helical" evidence="2">
    <location>
        <begin position="106"/>
        <end position="129"/>
    </location>
</feature>
<evidence type="ECO:0000256" key="2">
    <source>
        <dbReference type="SAM" id="Phobius"/>
    </source>
</evidence>
<feature type="transmembrane region" description="Helical" evidence="2">
    <location>
        <begin position="172"/>
        <end position="192"/>
    </location>
</feature>
<evidence type="ECO:0000313" key="5">
    <source>
        <dbReference type="Proteomes" id="UP001596414"/>
    </source>
</evidence>
<comment type="caution">
    <text evidence="4">The sequence shown here is derived from an EMBL/GenBank/DDBJ whole genome shotgun (WGS) entry which is preliminary data.</text>
</comment>
<organism evidence="4 5">
    <name type="scientific">Halovenus rubra</name>
    <dbReference type="NCBI Taxonomy" id="869890"/>
    <lineage>
        <taxon>Archaea</taxon>
        <taxon>Methanobacteriati</taxon>
        <taxon>Methanobacteriota</taxon>
        <taxon>Stenosarchaea group</taxon>
        <taxon>Halobacteria</taxon>
        <taxon>Halobacteriales</taxon>
        <taxon>Haloarculaceae</taxon>
        <taxon>Halovenus</taxon>
    </lineage>
</organism>